<organism evidence="1 2">
    <name type="scientific">Popillia japonica</name>
    <name type="common">Japanese beetle</name>
    <dbReference type="NCBI Taxonomy" id="7064"/>
    <lineage>
        <taxon>Eukaryota</taxon>
        <taxon>Metazoa</taxon>
        <taxon>Ecdysozoa</taxon>
        <taxon>Arthropoda</taxon>
        <taxon>Hexapoda</taxon>
        <taxon>Insecta</taxon>
        <taxon>Pterygota</taxon>
        <taxon>Neoptera</taxon>
        <taxon>Endopterygota</taxon>
        <taxon>Coleoptera</taxon>
        <taxon>Polyphaga</taxon>
        <taxon>Scarabaeiformia</taxon>
        <taxon>Scarabaeidae</taxon>
        <taxon>Rutelinae</taxon>
        <taxon>Popillia</taxon>
    </lineage>
</organism>
<name>A0AAW1LUH2_POPJA</name>
<dbReference type="EMBL" id="JASPKY010000096">
    <property type="protein sequence ID" value="KAK9737694.1"/>
    <property type="molecule type" value="Genomic_DNA"/>
</dbReference>
<protein>
    <submittedName>
        <fullName evidence="1">Uncharacterized protein</fullName>
    </submittedName>
</protein>
<keyword evidence="2" id="KW-1185">Reference proteome</keyword>
<gene>
    <name evidence="1" type="ORF">QE152_g10497</name>
</gene>
<evidence type="ECO:0000313" key="2">
    <source>
        <dbReference type="Proteomes" id="UP001458880"/>
    </source>
</evidence>
<proteinExistence type="predicted"/>
<reference evidence="1 2" key="1">
    <citation type="journal article" date="2024" name="BMC Genomics">
        <title>De novo assembly and annotation of Popillia japonica's genome with initial clues to its potential as an invasive pest.</title>
        <authorList>
            <person name="Cucini C."/>
            <person name="Boschi S."/>
            <person name="Funari R."/>
            <person name="Cardaioli E."/>
            <person name="Iannotti N."/>
            <person name="Marturano G."/>
            <person name="Paoli F."/>
            <person name="Bruttini M."/>
            <person name="Carapelli A."/>
            <person name="Frati F."/>
            <person name="Nardi F."/>
        </authorList>
    </citation>
    <scope>NUCLEOTIDE SEQUENCE [LARGE SCALE GENOMIC DNA]</scope>
    <source>
        <strain evidence="1">DMR45628</strain>
    </source>
</reference>
<dbReference type="Proteomes" id="UP001458880">
    <property type="component" value="Unassembled WGS sequence"/>
</dbReference>
<accession>A0AAW1LUH2</accession>
<evidence type="ECO:0000313" key="1">
    <source>
        <dbReference type="EMBL" id="KAK9737694.1"/>
    </source>
</evidence>
<sequence>MTINWTAEIASSGAPIDGSCEKLFWKRRWWQTDLWFQVIEVVGGVKKPSYSCPTLLAIIWIYTSESTDENSNVLGGKSLHIRAQHYWPLFGSIHQSPPTKIATFSVVQTQISIFIQSRLVPVRRDLIYKYPVEKSQDARCDYNSNNKPILHPANTINLNK</sequence>
<dbReference type="AlphaFoldDB" id="A0AAW1LUH2"/>
<comment type="caution">
    <text evidence="1">The sequence shown here is derived from an EMBL/GenBank/DDBJ whole genome shotgun (WGS) entry which is preliminary data.</text>
</comment>